<dbReference type="SUPFAM" id="SSF52833">
    <property type="entry name" value="Thioredoxin-like"/>
    <property type="match status" value="1"/>
</dbReference>
<accession>A0AAF0CHS2</accession>
<dbReference type="SFLD" id="SFLDG01150">
    <property type="entry name" value="Main.1:_Beta-like"/>
    <property type="match status" value="1"/>
</dbReference>
<dbReference type="RefSeq" id="WP_274494125.1">
    <property type="nucleotide sequence ID" value="NZ_CP118166.1"/>
</dbReference>
<dbReference type="EMBL" id="CP118166">
    <property type="protein sequence ID" value="WDI32217.1"/>
    <property type="molecule type" value="Genomic_DNA"/>
</dbReference>
<keyword evidence="4" id="KW-0808">Transferase</keyword>
<feature type="domain" description="GST N-terminal" evidence="2">
    <location>
        <begin position="1"/>
        <end position="81"/>
    </location>
</feature>
<evidence type="ECO:0000313" key="5">
    <source>
        <dbReference type="Proteomes" id="UP001214043"/>
    </source>
</evidence>
<dbReference type="KEGG" id="hfl:PUV54_03295"/>
<evidence type="ECO:0000259" key="3">
    <source>
        <dbReference type="PROSITE" id="PS50405"/>
    </source>
</evidence>
<dbReference type="Gene3D" id="1.20.1050.10">
    <property type="match status" value="1"/>
</dbReference>
<evidence type="ECO:0000259" key="2">
    <source>
        <dbReference type="PROSITE" id="PS50404"/>
    </source>
</evidence>
<dbReference type="CDD" id="cd03188">
    <property type="entry name" value="GST_C_Beta"/>
    <property type="match status" value="1"/>
</dbReference>
<dbReference type="SUPFAM" id="SSF47616">
    <property type="entry name" value="GST C-terminal domain-like"/>
    <property type="match status" value="1"/>
</dbReference>
<proteinExistence type="inferred from homology"/>
<dbReference type="InterPro" id="IPR004046">
    <property type="entry name" value="GST_C"/>
</dbReference>
<dbReference type="CDD" id="cd03057">
    <property type="entry name" value="GST_N_Beta"/>
    <property type="match status" value="1"/>
</dbReference>
<protein>
    <submittedName>
        <fullName evidence="4">Glutathione transferase GstA</fullName>
        <ecNumber evidence="4">2.5.1.18</ecNumber>
    </submittedName>
</protein>
<dbReference type="Gene3D" id="3.40.30.10">
    <property type="entry name" value="Glutaredoxin"/>
    <property type="match status" value="1"/>
</dbReference>
<organism evidence="4 5">
    <name type="scientific">Hyphococcus flavus</name>
    <dbReference type="NCBI Taxonomy" id="1866326"/>
    <lineage>
        <taxon>Bacteria</taxon>
        <taxon>Pseudomonadati</taxon>
        <taxon>Pseudomonadota</taxon>
        <taxon>Alphaproteobacteria</taxon>
        <taxon>Parvularculales</taxon>
        <taxon>Parvularculaceae</taxon>
        <taxon>Hyphococcus</taxon>
    </lineage>
</organism>
<reference evidence="4" key="1">
    <citation type="submission" date="2023-02" db="EMBL/GenBank/DDBJ databases">
        <title>Genome sequence of Hyphococcus flavus.</title>
        <authorList>
            <person name="Rong J.-C."/>
            <person name="Zhao Q."/>
            <person name="Yi M."/>
            <person name="Wu J.-Y."/>
        </authorList>
    </citation>
    <scope>NUCLEOTIDE SEQUENCE</scope>
    <source>
        <strain evidence="4">MCCC 1K03223</strain>
    </source>
</reference>
<sequence length="207" mass="22419">MKLYYKPGACSLASHIALNEAGADFSIEKVDTKAKRTETGEDFLKISPNGYVPALEVNTGEILTEGPAILQYIADTNKAANLAPENGTVARARVNGYLNFVGSELHKAFGPFFGDTPLEGAAREQAEANVARRFNYLEEELSDGRKFLTGDQFTIADAYLFVVANWTSFAKIDLGQWPNIASFVARVAERPAVQKALAAEGLLKKAA</sequence>
<dbReference type="PROSITE" id="PS50405">
    <property type="entry name" value="GST_CTER"/>
    <property type="match status" value="1"/>
</dbReference>
<keyword evidence="5" id="KW-1185">Reference proteome</keyword>
<dbReference type="PANTHER" id="PTHR44051">
    <property type="entry name" value="GLUTATHIONE S-TRANSFERASE-RELATED"/>
    <property type="match status" value="1"/>
</dbReference>
<dbReference type="InterPro" id="IPR040079">
    <property type="entry name" value="Glutathione_S-Trfase"/>
</dbReference>
<dbReference type="InterPro" id="IPR004045">
    <property type="entry name" value="Glutathione_S-Trfase_N"/>
</dbReference>
<comment type="similarity">
    <text evidence="1">Belongs to the GST superfamily.</text>
</comment>
<name>A0AAF0CHS2_9PROT</name>
<dbReference type="InterPro" id="IPR036282">
    <property type="entry name" value="Glutathione-S-Trfase_C_sf"/>
</dbReference>
<feature type="domain" description="GST C-terminal" evidence="3">
    <location>
        <begin position="87"/>
        <end position="207"/>
    </location>
</feature>
<dbReference type="InterPro" id="IPR010987">
    <property type="entry name" value="Glutathione-S-Trfase_C-like"/>
</dbReference>
<dbReference type="SFLD" id="SFLDG00358">
    <property type="entry name" value="Main_(cytGST)"/>
    <property type="match status" value="1"/>
</dbReference>
<dbReference type="SFLD" id="SFLDS00019">
    <property type="entry name" value="Glutathione_Transferase_(cytos"/>
    <property type="match status" value="1"/>
</dbReference>
<dbReference type="Pfam" id="PF02798">
    <property type="entry name" value="GST_N"/>
    <property type="match status" value="1"/>
</dbReference>
<gene>
    <name evidence="4" type="primary">gstA</name>
    <name evidence="4" type="ORF">PUV54_03295</name>
</gene>
<dbReference type="AlphaFoldDB" id="A0AAF0CHS2"/>
<dbReference type="PANTHER" id="PTHR44051:SF8">
    <property type="entry name" value="GLUTATHIONE S-TRANSFERASE GSTA"/>
    <property type="match status" value="1"/>
</dbReference>
<dbReference type="GO" id="GO:0004364">
    <property type="term" value="F:glutathione transferase activity"/>
    <property type="evidence" value="ECO:0007669"/>
    <property type="project" value="UniProtKB-EC"/>
</dbReference>
<dbReference type="NCBIfam" id="NF007831">
    <property type="entry name" value="PRK10542.1"/>
    <property type="match status" value="1"/>
</dbReference>
<dbReference type="InterPro" id="IPR036249">
    <property type="entry name" value="Thioredoxin-like_sf"/>
</dbReference>
<dbReference type="EC" id="2.5.1.18" evidence="4"/>
<evidence type="ECO:0000256" key="1">
    <source>
        <dbReference type="RuleBase" id="RU003494"/>
    </source>
</evidence>
<evidence type="ECO:0000313" key="4">
    <source>
        <dbReference type="EMBL" id="WDI32217.1"/>
    </source>
</evidence>
<dbReference type="Pfam" id="PF00043">
    <property type="entry name" value="GST_C"/>
    <property type="match status" value="1"/>
</dbReference>
<dbReference type="PROSITE" id="PS50404">
    <property type="entry name" value="GST_NTER"/>
    <property type="match status" value="1"/>
</dbReference>
<dbReference type="Proteomes" id="UP001214043">
    <property type="component" value="Chromosome"/>
</dbReference>